<feature type="compositionally biased region" description="Low complexity" evidence="2">
    <location>
        <begin position="347"/>
        <end position="374"/>
    </location>
</feature>
<gene>
    <name evidence="5" type="ORF">NOF55_10680</name>
</gene>
<sequence length="530" mass="53857">MRKKSVPNIAKSVVRFAGAALLASAATGCSSDVSRFAGGGLFSKTDNLTTASIPARGQEINGSVPVPRADVANGGYAGGGYAAAGPAAPTYPVESAPVYNNGVASSSARSASRPVAVERASLEPPADPATRSQTMAQPLPPQVPAAADPMPTGTVRQRLSNGWSTENAPSVTLRQGESIAALSNRYGVPEKEILAANGLSSGSAARPGQTILIPTFSTNVNAARAAASTGDLPVNDNRPQLPDQPGQKAAVIPNAPQLRDKSQATTTAATSKATPGAGKPQGDAYVVKQGDTLTKIARATNTSVADLKAANGITDGHIRIGQALKLPSGANAQAAADNVRTASVPQAATAAGAAPADTRSQQAAARPQPAETASTPSPYKPPVATQSVEDVEKKSEVTAAAPAGTGIERYRWPVNGAVVTRFGDNVAGKRSDGIAISVPEGTPVKAAENGVVIYAGNGLKELGNTVLIRHDDGKVTVYGNASTLNVQRGQKVQRGQTIAASGMSGNATRPQLHFEVRKDASPVNPSTFLE</sequence>
<proteinExistence type="inferred from homology"/>
<dbReference type="InterPro" id="IPR016047">
    <property type="entry name" value="M23ase_b-sheet_dom"/>
</dbReference>
<name>A0AAE3N095_9HYPH</name>
<dbReference type="SMART" id="SM00257">
    <property type="entry name" value="LysM"/>
    <property type="match status" value="2"/>
</dbReference>
<feature type="region of interest" description="Disordered" evidence="2">
    <location>
        <begin position="346"/>
        <end position="397"/>
    </location>
</feature>
<dbReference type="EMBL" id="JANFPI010000003">
    <property type="protein sequence ID" value="MCX8997572.1"/>
    <property type="molecule type" value="Genomic_DNA"/>
</dbReference>
<dbReference type="InterPro" id="IPR036779">
    <property type="entry name" value="LysM_dom_sf"/>
</dbReference>
<dbReference type="PROSITE" id="PS51782">
    <property type="entry name" value="LYSM"/>
    <property type="match status" value="2"/>
</dbReference>
<dbReference type="PANTHER" id="PTHR21666">
    <property type="entry name" value="PEPTIDASE-RELATED"/>
    <property type="match status" value="1"/>
</dbReference>
<evidence type="ECO:0000256" key="2">
    <source>
        <dbReference type="SAM" id="MobiDB-lite"/>
    </source>
</evidence>
<dbReference type="SUPFAM" id="SSF51261">
    <property type="entry name" value="Duplicated hybrid motif"/>
    <property type="match status" value="1"/>
</dbReference>
<dbReference type="GO" id="GO:0004222">
    <property type="term" value="F:metalloendopeptidase activity"/>
    <property type="evidence" value="ECO:0007669"/>
    <property type="project" value="TreeGrafter"/>
</dbReference>
<dbReference type="Gene3D" id="3.10.350.10">
    <property type="entry name" value="LysM domain"/>
    <property type="match status" value="2"/>
</dbReference>
<dbReference type="Pfam" id="PF01476">
    <property type="entry name" value="LysM"/>
    <property type="match status" value="2"/>
</dbReference>
<reference evidence="5" key="1">
    <citation type="submission" date="2022-07" db="EMBL/GenBank/DDBJ databases">
        <title>Ectorhizobium quercum gen.nov., sp. nov.</title>
        <authorList>
            <person name="Ma T."/>
            <person name="Li Y."/>
        </authorList>
    </citation>
    <scope>NUCLEOTIDE SEQUENCE</scope>
    <source>
        <strain evidence="5">BDR2-2</strain>
    </source>
</reference>
<dbReference type="InterPro" id="IPR050570">
    <property type="entry name" value="Cell_wall_metabolism_enzyme"/>
</dbReference>
<keyword evidence="6" id="KW-1185">Reference proteome</keyword>
<dbReference type="CDD" id="cd12797">
    <property type="entry name" value="M23_peptidase"/>
    <property type="match status" value="1"/>
</dbReference>
<dbReference type="CDD" id="cd00118">
    <property type="entry name" value="LysM"/>
    <property type="match status" value="2"/>
</dbReference>
<dbReference type="Pfam" id="PF01551">
    <property type="entry name" value="Peptidase_M23"/>
    <property type="match status" value="1"/>
</dbReference>
<dbReference type="Proteomes" id="UP001208771">
    <property type="component" value="Unassembled WGS sequence"/>
</dbReference>
<dbReference type="InterPro" id="IPR018392">
    <property type="entry name" value="LysM"/>
</dbReference>
<feature type="compositionally biased region" description="Low complexity" evidence="2">
    <location>
        <begin position="264"/>
        <end position="278"/>
    </location>
</feature>
<dbReference type="PROSITE" id="PS51257">
    <property type="entry name" value="PROKAR_LIPOPROTEIN"/>
    <property type="match status" value="1"/>
</dbReference>
<dbReference type="PANTHER" id="PTHR21666:SF263">
    <property type="entry name" value="MUREIN HYDROLASE ACTIVATOR NLPD"/>
    <property type="match status" value="1"/>
</dbReference>
<dbReference type="InterPro" id="IPR011055">
    <property type="entry name" value="Dup_hybrid_motif"/>
</dbReference>
<feature type="signal peptide" evidence="3">
    <location>
        <begin position="1"/>
        <end position="19"/>
    </location>
</feature>
<dbReference type="Gene3D" id="2.70.70.10">
    <property type="entry name" value="Glucose Permease (Domain IIA)"/>
    <property type="match status" value="1"/>
</dbReference>
<dbReference type="RefSeq" id="WP_306411356.1">
    <property type="nucleotide sequence ID" value="NZ_JANFPI010000003.1"/>
</dbReference>
<evidence type="ECO:0000256" key="3">
    <source>
        <dbReference type="SAM" id="SignalP"/>
    </source>
</evidence>
<feature type="region of interest" description="Disordered" evidence="2">
    <location>
        <begin position="227"/>
        <end position="284"/>
    </location>
</feature>
<feature type="region of interest" description="Disordered" evidence="2">
    <location>
        <begin position="104"/>
        <end position="148"/>
    </location>
</feature>
<feature type="domain" description="LysM" evidence="4">
    <location>
        <begin position="169"/>
        <end position="213"/>
    </location>
</feature>
<feature type="domain" description="LysM" evidence="4">
    <location>
        <begin position="283"/>
        <end position="326"/>
    </location>
</feature>
<dbReference type="AlphaFoldDB" id="A0AAE3N095"/>
<protein>
    <submittedName>
        <fullName evidence="5">Peptidoglycan DD-metalloendopeptidase family protein</fullName>
    </submittedName>
</protein>
<comment type="similarity">
    <text evidence="1">Belongs to the E.coli NlpD/Haemophilus LppB family.</text>
</comment>
<evidence type="ECO:0000256" key="1">
    <source>
        <dbReference type="ARBA" id="ARBA00038420"/>
    </source>
</evidence>
<evidence type="ECO:0000313" key="6">
    <source>
        <dbReference type="Proteomes" id="UP001208771"/>
    </source>
</evidence>
<feature type="chain" id="PRO_5042095820" evidence="3">
    <location>
        <begin position="20"/>
        <end position="530"/>
    </location>
</feature>
<evidence type="ECO:0000313" key="5">
    <source>
        <dbReference type="EMBL" id="MCX8997572.1"/>
    </source>
</evidence>
<evidence type="ECO:0000259" key="4">
    <source>
        <dbReference type="PROSITE" id="PS51782"/>
    </source>
</evidence>
<keyword evidence="3" id="KW-0732">Signal</keyword>
<organism evidence="5 6">
    <name type="scientific">Ectorhizobium quercum</name>
    <dbReference type="NCBI Taxonomy" id="2965071"/>
    <lineage>
        <taxon>Bacteria</taxon>
        <taxon>Pseudomonadati</taxon>
        <taxon>Pseudomonadota</taxon>
        <taxon>Alphaproteobacteria</taxon>
        <taxon>Hyphomicrobiales</taxon>
        <taxon>Rhizobiaceae</taxon>
        <taxon>Ectorhizobium</taxon>
    </lineage>
</organism>
<dbReference type="SUPFAM" id="SSF54106">
    <property type="entry name" value="LysM domain"/>
    <property type="match status" value="1"/>
</dbReference>
<accession>A0AAE3N095</accession>
<comment type="caution">
    <text evidence="5">The sequence shown here is derived from an EMBL/GenBank/DDBJ whole genome shotgun (WGS) entry which is preliminary data.</text>
</comment>
<feature type="compositionally biased region" description="Low complexity" evidence="2">
    <location>
        <begin position="104"/>
        <end position="119"/>
    </location>
</feature>